<dbReference type="HOGENOM" id="CLU_654680_0_0_1"/>
<proteinExistence type="predicted"/>
<keyword evidence="5" id="KW-1185">Reference proteome</keyword>
<evidence type="ECO:0000313" key="5">
    <source>
        <dbReference type="Proteomes" id="UP000019132"/>
    </source>
</evidence>
<dbReference type="STRING" id="431595.K3W9B9"/>
<reference evidence="4" key="3">
    <citation type="submission" date="2015-02" db="UniProtKB">
        <authorList>
            <consortium name="EnsemblProtists"/>
        </authorList>
    </citation>
    <scope>IDENTIFICATION</scope>
    <source>
        <strain evidence="4">DAOM BR144</strain>
    </source>
</reference>
<feature type="compositionally biased region" description="Basic and acidic residues" evidence="2">
    <location>
        <begin position="273"/>
        <end position="289"/>
    </location>
</feature>
<dbReference type="Pfam" id="PF14559">
    <property type="entry name" value="TPR_19"/>
    <property type="match status" value="1"/>
</dbReference>
<dbReference type="EMBL" id="GL376626">
    <property type="status" value="NOT_ANNOTATED_CDS"/>
    <property type="molecule type" value="Genomic_DNA"/>
</dbReference>
<dbReference type="PANTHER" id="PTHR44200:SF1">
    <property type="entry name" value="DNAJ HOMOLOG SUBFAMILY C MEMBER 7"/>
    <property type="match status" value="1"/>
</dbReference>
<dbReference type="CDD" id="cd06257">
    <property type="entry name" value="DnaJ"/>
    <property type="match status" value="1"/>
</dbReference>
<feature type="region of interest" description="Disordered" evidence="2">
    <location>
        <begin position="328"/>
        <end position="350"/>
    </location>
</feature>
<dbReference type="InterPro" id="IPR052758">
    <property type="entry name" value="SRC_co-chaperone"/>
</dbReference>
<dbReference type="SUPFAM" id="SSF46565">
    <property type="entry name" value="Chaperone J-domain"/>
    <property type="match status" value="1"/>
</dbReference>
<evidence type="ECO:0000313" key="4">
    <source>
        <dbReference type="EnsemblProtists" id="PYU1_T001560"/>
    </source>
</evidence>
<feature type="compositionally biased region" description="Low complexity" evidence="2">
    <location>
        <begin position="337"/>
        <end position="346"/>
    </location>
</feature>
<keyword evidence="1" id="KW-0802">TPR repeat</keyword>
<dbReference type="Gene3D" id="1.10.287.110">
    <property type="entry name" value="DnaJ domain"/>
    <property type="match status" value="1"/>
</dbReference>
<feature type="repeat" description="TPR" evidence="1">
    <location>
        <begin position="147"/>
        <end position="180"/>
    </location>
</feature>
<dbReference type="InterPro" id="IPR019734">
    <property type="entry name" value="TPR_rpt"/>
</dbReference>
<dbReference type="InterPro" id="IPR001623">
    <property type="entry name" value="DnaJ_domain"/>
</dbReference>
<dbReference type="VEuPathDB" id="FungiDB:PYU1_G001560"/>
<accession>K3W9B9</accession>
<dbReference type="eggNOG" id="KOG1124">
    <property type="taxonomic scope" value="Eukaryota"/>
</dbReference>
<sequence length="420" mass="48036">MEVSITKLSKLQDDIKWSTDVADWPKVLKLVDEALTLSPNSRSLYAQKTQALFQQKNYIAVVRYCNEVVQKHNARERKVLSPRRGIAGKSKAEQNVTIVGVDMGLHWASALHYQNKSEEALVLVNALEQVAPCSANVIQLKRKLTNMKDLKHHANNAFKRNDFDRAVTLYSQALRVDPHHDEYCAVVYCNRAAALMGLGQFESALLDCEDALKRKPQYPRALLRRARCNVALKKYHEALKDFDRYIKEQRKDSSAAGSLAEVEAERVHVKSILDREKEEKKKRDAEARRRAQQQKNSQRYAWENSGYYDHEDYHSSNYFNRANSARRNSGTSGGWYSGPPSSAAAAKPKQRTHYQVLGIHQRATANEVKKAYRKLALQYHPDKAKSDRDAEMFKDMSAAHTVLSDPAARKKYDLELLYKL</sequence>
<dbReference type="Pfam" id="PF13432">
    <property type="entry name" value="TPR_16"/>
    <property type="match status" value="1"/>
</dbReference>
<dbReference type="EnsemblProtists" id="PYU1_T001560">
    <property type="protein sequence ID" value="PYU1_T001560"/>
    <property type="gene ID" value="PYU1_G001560"/>
</dbReference>
<reference evidence="5" key="1">
    <citation type="journal article" date="2010" name="Genome Biol.">
        <title>Genome sequence of the necrotrophic plant pathogen Pythium ultimum reveals original pathogenicity mechanisms and effector repertoire.</title>
        <authorList>
            <person name="Levesque C.A."/>
            <person name="Brouwer H."/>
            <person name="Cano L."/>
            <person name="Hamilton J.P."/>
            <person name="Holt C."/>
            <person name="Huitema E."/>
            <person name="Raffaele S."/>
            <person name="Robideau G.P."/>
            <person name="Thines M."/>
            <person name="Win J."/>
            <person name="Zerillo M.M."/>
            <person name="Beakes G.W."/>
            <person name="Boore J.L."/>
            <person name="Busam D."/>
            <person name="Dumas B."/>
            <person name="Ferriera S."/>
            <person name="Fuerstenberg S.I."/>
            <person name="Gachon C.M."/>
            <person name="Gaulin E."/>
            <person name="Govers F."/>
            <person name="Grenville-Briggs L."/>
            <person name="Horner N."/>
            <person name="Hostetler J."/>
            <person name="Jiang R.H."/>
            <person name="Johnson J."/>
            <person name="Krajaejun T."/>
            <person name="Lin H."/>
            <person name="Meijer H.J."/>
            <person name="Moore B."/>
            <person name="Morris P."/>
            <person name="Phuntmart V."/>
            <person name="Puiu D."/>
            <person name="Shetty J."/>
            <person name="Stajich J.E."/>
            <person name="Tripathy S."/>
            <person name="Wawra S."/>
            <person name="van West P."/>
            <person name="Whitty B.R."/>
            <person name="Coutinho P.M."/>
            <person name="Henrissat B."/>
            <person name="Martin F."/>
            <person name="Thomas P.D."/>
            <person name="Tyler B.M."/>
            <person name="De Vries R.P."/>
            <person name="Kamoun S."/>
            <person name="Yandell M."/>
            <person name="Tisserat N."/>
            <person name="Buell C.R."/>
        </authorList>
    </citation>
    <scope>NUCLEOTIDE SEQUENCE</scope>
    <source>
        <strain evidence="5">DAOM:BR144</strain>
    </source>
</reference>
<name>K3W9B9_GLOUD</name>
<dbReference type="Pfam" id="PF00226">
    <property type="entry name" value="DnaJ"/>
    <property type="match status" value="1"/>
</dbReference>
<evidence type="ECO:0000259" key="3">
    <source>
        <dbReference type="PROSITE" id="PS50076"/>
    </source>
</evidence>
<feature type="region of interest" description="Disordered" evidence="2">
    <location>
        <begin position="273"/>
        <end position="303"/>
    </location>
</feature>
<dbReference type="PRINTS" id="PR00625">
    <property type="entry name" value="JDOMAIN"/>
</dbReference>
<feature type="domain" description="J" evidence="3">
    <location>
        <begin position="352"/>
        <end position="416"/>
    </location>
</feature>
<dbReference type="PROSITE" id="PS50076">
    <property type="entry name" value="DNAJ_2"/>
    <property type="match status" value="1"/>
</dbReference>
<dbReference type="SMART" id="SM00028">
    <property type="entry name" value="TPR"/>
    <property type="match status" value="3"/>
</dbReference>
<dbReference type="PROSITE" id="PS50005">
    <property type="entry name" value="TPR"/>
    <property type="match status" value="1"/>
</dbReference>
<dbReference type="OMA" id="QEFCAVI"/>
<reference evidence="5" key="2">
    <citation type="submission" date="2010-04" db="EMBL/GenBank/DDBJ databases">
        <authorList>
            <person name="Buell R."/>
            <person name="Hamilton J."/>
            <person name="Hostetler J."/>
        </authorList>
    </citation>
    <scope>NUCLEOTIDE SEQUENCE [LARGE SCALE GENOMIC DNA]</scope>
    <source>
        <strain evidence="5">DAOM:BR144</strain>
    </source>
</reference>
<dbReference type="eggNOG" id="KOG0550">
    <property type="taxonomic scope" value="Eukaryota"/>
</dbReference>
<dbReference type="InterPro" id="IPR036869">
    <property type="entry name" value="J_dom_sf"/>
</dbReference>
<protein>
    <recommendedName>
        <fullName evidence="3">J domain-containing protein</fullName>
    </recommendedName>
</protein>
<dbReference type="SUPFAM" id="SSF48452">
    <property type="entry name" value="TPR-like"/>
    <property type="match status" value="2"/>
</dbReference>
<organism evidence="4 5">
    <name type="scientific">Globisporangium ultimum (strain ATCC 200006 / CBS 805.95 / DAOM BR144)</name>
    <name type="common">Pythium ultimum</name>
    <dbReference type="NCBI Taxonomy" id="431595"/>
    <lineage>
        <taxon>Eukaryota</taxon>
        <taxon>Sar</taxon>
        <taxon>Stramenopiles</taxon>
        <taxon>Oomycota</taxon>
        <taxon>Peronosporomycetes</taxon>
        <taxon>Pythiales</taxon>
        <taxon>Pythiaceae</taxon>
        <taxon>Globisporangium</taxon>
    </lineage>
</organism>
<dbReference type="InParanoid" id="K3W9B9"/>
<dbReference type="Gene3D" id="1.25.40.10">
    <property type="entry name" value="Tetratricopeptide repeat domain"/>
    <property type="match status" value="1"/>
</dbReference>
<dbReference type="AlphaFoldDB" id="K3W9B9"/>
<evidence type="ECO:0000256" key="2">
    <source>
        <dbReference type="SAM" id="MobiDB-lite"/>
    </source>
</evidence>
<evidence type="ECO:0000256" key="1">
    <source>
        <dbReference type="PROSITE-ProRule" id="PRU00339"/>
    </source>
</evidence>
<dbReference type="PANTHER" id="PTHR44200">
    <property type="entry name" value="DNAJ HOMOLOG SUBFAMILY C MEMBER 7"/>
    <property type="match status" value="1"/>
</dbReference>
<dbReference type="SMART" id="SM00271">
    <property type="entry name" value="DnaJ"/>
    <property type="match status" value="1"/>
</dbReference>
<dbReference type="InterPro" id="IPR011990">
    <property type="entry name" value="TPR-like_helical_dom_sf"/>
</dbReference>
<dbReference type="Proteomes" id="UP000019132">
    <property type="component" value="Unassembled WGS sequence"/>
</dbReference>